<evidence type="ECO:0000256" key="1">
    <source>
        <dbReference type="ARBA" id="ARBA00004141"/>
    </source>
</evidence>
<dbReference type="EMBL" id="QNRR01000018">
    <property type="protein sequence ID" value="RBP36142.1"/>
    <property type="molecule type" value="Genomic_DNA"/>
</dbReference>
<dbReference type="AlphaFoldDB" id="A0A366H2L3"/>
<feature type="transmembrane region" description="Helical" evidence="5">
    <location>
        <begin position="12"/>
        <end position="33"/>
    </location>
</feature>
<dbReference type="InterPro" id="IPR032808">
    <property type="entry name" value="DoxX"/>
</dbReference>
<dbReference type="Pfam" id="PF13564">
    <property type="entry name" value="DoxX_2"/>
    <property type="match status" value="1"/>
</dbReference>
<evidence type="ECO:0000256" key="3">
    <source>
        <dbReference type="ARBA" id="ARBA00022989"/>
    </source>
</evidence>
<organism evidence="6 7">
    <name type="scientific">Roseimicrobium gellanilyticum</name>
    <dbReference type="NCBI Taxonomy" id="748857"/>
    <lineage>
        <taxon>Bacteria</taxon>
        <taxon>Pseudomonadati</taxon>
        <taxon>Verrucomicrobiota</taxon>
        <taxon>Verrucomicrobiia</taxon>
        <taxon>Verrucomicrobiales</taxon>
        <taxon>Verrucomicrobiaceae</taxon>
        <taxon>Roseimicrobium</taxon>
    </lineage>
</organism>
<dbReference type="RefSeq" id="WP_113962085.1">
    <property type="nucleotide sequence ID" value="NZ_QNRR01000018.1"/>
</dbReference>
<sequence length="133" mass="14354">MNAPATTSKAMYWTGWVLSILPLPLMIMGGIMKVTKNPQVVEGFQKAGHPVDLATPIGIIELVCVAIFLFPRTAVLGAILLAAYLGGAVCSHVLNQDPLMNSLMPAIFGVVLWLGLWLRDARLRALLPFTSKV</sequence>
<keyword evidence="7" id="KW-1185">Reference proteome</keyword>
<accession>A0A366H2L3</accession>
<gene>
    <name evidence="6" type="ORF">DES53_11892</name>
</gene>
<feature type="transmembrane region" description="Helical" evidence="5">
    <location>
        <begin position="100"/>
        <end position="118"/>
    </location>
</feature>
<evidence type="ECO:0000256" key="5">
    <source>
        <dbReference type="SAM" id="Phobius"/>
    </source>
</evidence>
<evidence type="ECO:0000256" key="4">
    <source>
        <dbReference type="ARBA" id="ARBA00023136"/>
    </source>
</evidence>
<dbReference type="OrthoDB" id="9811373at2"/>
<keyword evidence="3 5" id="KW-1133">Transmembrane helix</keyword>
<comment type="caution">
    <text evidence="6">The sequence shown here is derived from an EMBL/GenBank/DDBJ whole genome shotgun (WGS) entry which is preliminary data.</text>
</comment>
<dbReference type="Proteomes" id="UP000253426">
    <property type="component" value="Unassembled WGS sequence"/>
</dbReference>
<proteinExistence type="predicted"/>
<evidence type="ECO:0000313" key="7">
    <source>
        <dbReference type="Proteomes" id="UP000253426"/>
    </source>
</evidence>
<keyword evidence="4 5" id="KW-0472">Membrane</keyword>
<protein>
    <submittedName>
        <fullName evidence="6">DoxX-like protein</fullName>
    </submittedName>
</protein>
<comment type="subcellular location">
    <subcellularLocation>
        <location evidence="1">Membrane</location>
        <topology evidence="1">Multi-pass membrane protein</topology>
    </subcellularLocation>
</comment>
<name>A0A366H2L3_9BACT</name>
<dbReference type="GO" id="GO:0016020">
    <property type="term" value="C:membrane"/>
    <property type="evidence" value="ECO:0007669"/>
    <property type="project" value="UniProtKB-SubCell"/>
</dbReference>
<keyword evidence="2 5" id="KW-0812">Transmembrane</keyword>
<evidence type="ECO:0000313" key="6">
    <source>
        <dbReference type="EMBL" id="RBP36142.1"/>
    </source>
</evidence>
<evidence type="ECO:0000256" key="2">
    <source>
        <dbReference type="ARBA" id="ARBA00022692"/>
    </source>
</evidence>
<reference evidence="6 7" key="1">
    <citation type="submission" date="2018-06" db="EMBL/GenBank/DDBJ databases">
        <title>Genomic Encyclopedia of Type Strains, Phase IV (KMG-IV): sequencing the most valuable type-strain genomes for metagenomic binning, comparative biology and taxonomic classification.</title>
        <authorList>
            <person name="Goeker M."/>
        </authorList>
    </citation>
    <scope>NUCLEOTIDE SEQUENCE [LARGE SCALE GENOMIC DNA]</scope>
    <source>
        <strain evidence="6 7">DSM 25532</strain>
    </source>
</reference>